<reference evidence="2" key="1">
    <citation type="submission" date="2020-09" db="EMBL/GenBank/DDBJ databases">
        <title>Desulfogranum mesoprofundum gen. nov., sp. nov., a novel mesophilic, sulfate-reducing chemolithoautotroph isolated from a deep-sea hydrothermal vent chimney in the Suiyo Seamount.</title>
        <authorList>
            <person name="Hashimoto Y."/>
            <person name="Nakagawa S."/>
        </authorList>
    </citation>
    <scope>NUCLEOTIDE SEQUENCE</scope>
    <source>
        <strain evidence="2">KT2</strain>
    </source>
</reference>
<dbReference type="InterPro" id="IPR007694">
    <property type="entry name" value="DNA_helicase_DnaB-like_C"/>
</dbReference>
<dbReference type="PROSITE" id="PS51199">
    <property type="entry name" value="SF4_HELICASE"/>
    <property type="match status" value="1"/>
</dbReference>
<dbReference type="KEGG" id="dbk:DGMP_19510"/>
<dbReference type="RefSeq" id="WP_228857287.1">
    <property type="nucleotide sequence ID" value="NZ_AP024086.1"/>
</dbReference>
<dbReference type="PANTHER" id="PTHR30153">
    <property type="entry name" value="REPLICATIVE DNA HELICASE DNAB"/>
    <property type="match status" value="1"/>
</dbReference>
<evidence type="ECO:0000313" key="3">
    <source>
        <dbReference type="Proteomes" id="UP000826725"/>
    </source>
</evidence>
<evidence type="ECO:0000313" key="2">
    <source>
        <dbReference type="EMBL" id="BCL61258.1"/>
    </source>
</evidence>
<keyword evidence="3" id="KW-1185">Reference proteome</keyword>
<dbReference type="Proteomes" id="UP000826725">
    <property type="component" value="Chromosome"/>
</dbReference>
<accession>A0A8D5FH63</accession>
<sequence length="598" mass="68186">MVKGDDGAIVRFYHSYLQGEYREDGIFSGPCPFCSKRGLKSGTIIVFLNRESSFFGYFQCLNRCVPSGFPMWFARIASISPSEVPGFDPDLQDSSLIGLRGYPVENINDDIRKYQDRLSPAVVDIFCRAGISASTLKEMEIGFNGRYIVYPRFQEDGNCYSARCEFPDNPEDYFWHGNEQFSREPYNLFNLRDIQRCEQGVLFVCEGERNLLTLKQLGFPGVAVSHYREFENLDPDLFARLRTVYIVPVNSSESALAARTLATGIGFRARILQWEEHSPGNYSLFRLAEDSGKQFRSAVGRLVKNARAFSPFVSPAREFELFLDSLSRERRDDSLRLSSGFTRFDKILGGIHGLNVVGGAPKVGKSTLMIQIASHMANNRVPVLYYDFENGRQKIYQRLFSRLSRLSVAEIKKGRYTEEEKKQYDCARATLKEMLFYLRVINDRKLTPDTMRRHIDFIRQETGSEHMVIVIDSLHKLPFKGITEKKSGIDAWLRQLEAIRDESQVAFLVISELSRTTDGDYFQNPHLGIFKGSGDIEYSADNALVFYPSSLKSKGEGGENKKYLLELIASREHSPGVIAGYRTDYPFWGFVEQPPTCE</sequence>
<gene>
    <name evidence="2" type="ORF">DGMP_19510</name>
</gene>
<feature type="domain" description="SF4 helicase" evidence="1">
    <location>
        <begin position="330"/>
        <end position="597"/>
    </location>
</feature>
<dbReference type="Pfam" id="PF03796">
    <property type="entry name" value="DnaB_C"/>
    <property type="match status" value="1"/>
</dbReference>
<dbReference type="PANTHER" id="PTHR30153:SF2">
    <property type="entry name" value="REPLICATIVE DNA HELICASE"/>
    <property type="match status" value="1"/>
</dbReference>
<dbReference type="AlphaFoldDB" id="A0A8D5FH63"/>
<name>A0A8D5FH63_9BACT</name>
<dbReference type="GO" id="GO:0005524">
    <property type="term" value="F:ATP binding"/>
    <property type="evidence" value="ECO:0007669"/>
    <property type="project" value="InterPro"/>
</dbReference>
<dbReference type="GO" id="GO:0003678">
    <property type="term" value="F:DNA helicase activity"/>
    <property type="evidence" value="ECO:0007669"/>
    <property type="project" value="InterPro"/>
</dbReference>
<dbReference type="GO" id="GO:0005829">
    <property type="term" value="C:cytosol"/>
    <property type="evidence" value="ECO:0007669"/>
    <property type="project" value="TreeGrafter"/>
</dbReference>
<evidence type="ECO:0000259" key="1">
    <source>
        <dbReference type="PROSITE" id="PS51199"/>
    </source>
</evidence>
<proteinExistence type="predicted"/>
<dbReference type="GO" id="GO:0006260">
    <property type="term" value="P:DNA replication"/>
    <property type="evidence" value="ECO:0007669"/>
    <property type="project" value="InterPro"/>
</dbReference>
<dbReference type="EMBL" id="AP024086">
    <property type="protein sequence ID" value="BCL61258.1"/>
    <property type="molecule type" value="Genomic_DNA"/>
</dbReference>
<protein>
    <recommendedName>
        <fullName evidence="1">SF4 helicase domain-containing protein</fullName>
    </recommendedName>
</protein>
<organism evidence="2 3">
    <name type="scientific">Desulfomarina profundi</name>
    <dbReference type="NCBI Taxonomy" id="2772557"/>
    <lineage>
        <taxon>Bacteria</taxon>
        <taxon>Pseudomonadati</taxon>
        <taxon>Thermodesulfobacteriota</taxon>
        <taxon>Desulfobulbia</taxon>
        <taxon>Desulfobulbales</taxon>
        <taxon>Desulfobulbaceae</taxon>
        <taxon>Desulfomarina</taxon>
    </lineage>
</organism>